<comment type="caution">
    <text evidence="1">The sequence shown here is derived from an EMBL/GenBank/DDBJ whole genome shotgun (WGS) entry which is preliminary data.</text>
</comment>
<dbReference type="EMBL" id="JARXRO010000020">
    <property type="protein sequence ID" value="MDH5835313.1"/>
    <property type="molecule type" value="Genomic_DNA"/>
</dbReference>
<sequence length="66" mass="6913">MFDAIAVARDNGPVTTADDITSITQDGRPPVAIAPDAASIRLSVAPMMERAESYLLSVSYKASCAI</sequence>
<dbReference type="RefSeq" id="WP_280580041.1">
    <property type="nucleotide sequence ID" value="NZ_JARXRO010000020.1"/>
</dbReference>
<name>A0ABT6JX82_9GAMM</name>
<evidence type="ECO:0000313" key="2">
    <source>
        <dbReference type="Proteomes" id="UP001156873"/>
    </source>
</evidence>
<evidence type="ECO:0000313" key="1">
    <source>
        <dbReference type="EMBL" id="MDH5835313.1"/>
    </source>
</evidence>
<keyword evidence="2" id="KW-1185">Reference proteome</keyword>
<accession>A0ABT6JX82</accession>
<reference evidence="1 2" key="1">
    <citation type="submission" date="2023-04" db="EMBL/GenBank/DDBJ databases">
        <title>Luteimonas sp. M1R5S59.</title>
        <authorList>
            <person name="Sun J.-Q."/>
        </authorList>
    </citation>
    <scope>NUCLEOTIDE SEQUENCE [LARGE SCALE GENOMIC DNA]</scope>
    <source>
        <strain evidence="1 2">M1R5S59</strain>
    </source>
</reference>
<protein>
    <submittedName>
        <fullName evidence="1">Uncharacterized protein</fullName>
    </submittedName>
</protein>
<dbReference type="Proteomes" id="UP001156873">
    <property type="component" value="Unassembled WGS sequence"/>
</dbReference>
<organism evidence="1 2">
    <name type="scientific">Luteimonas kalidii</name>
    <dbReference type="NCBI Taxonomy" id="3042025"/>
    <lineage>
        <taxon>Bacteria</taxon>
        <taxon>Pseudomonadati</taxon>
        <taxon>Pseudomonadota</taxon>
        <taxon>Gammaproteobacteria</taxon>
        <taxon>Lysobacterales</taxon>
        <taxon>Lysobacteraceae</taxon>
        <taxon>Luteimonas</taxon>
    </lineage>
</organism>
<gene>
    <name evidence="1" type="ORF">QFW81_15470</name>
</gene>
<proteinExistence type="predicted"/>